<evidence type="ECO:0000313" key="3">
    <source>
        <dbReference type="Proteomes" id="UP000199421"/>
    </source>
</evidence>
<dbReference type="SUPFAM" id="SSF54427">
    <property type="entry name" value="NTF2-like"/>
    <property type="match status" value="1"/>
</dbReference>
<dbReference type="AlphaFoldDB" id="A0A1H7MCW1"/>
<dbReference type="OrthoDB" id="7859473at2"/>
<accession>A0A1H7MCW1</accession>
<dbReference type="Pfam" id="PF12680">
    <property type="entry name" value="SnoaL_2"/>
    <property type="match status" value="1"/>
</dbReference>
<dbReference type="Proteomes" id="UP000199421">
    <property type="component" value="Unassembled WGS sequence"/>
</dbReference>
<evidence type="ECO:0000313" key="2">
    <source>
        <dbReference type="EMBL" id="SEL08738.1"/>
    </source>
</evidence>
<evidence type="ECO:0000259" key="1">
    <source>
        <dbReference type="Pfam" id="PF12680"/>
    </source>
</evidence>
<dbReference type="InterPro" id="IPR032710">
    <property type="entry name" value="NTF2-like_dom_sf"/>
</dbReference>
<dbReference type="STRING" id="407022.SAMN05661044_01945"/>
<keyword evidence="3" id="KW-1185">Reference proteome</keyword>
<dbReference type="EMBL" id="FOAF01000001">
    <property type="protein sequence ID" value="SEL08738.1"/>
    <property type="molecule type" value="Genomic_DNA"/>
</dbReference>
<proteinExistence type="predicted"/>
<organism evidence="2 3">
    <name type="scientific">Olivibacter domesticus</name>
    <name type="common">Pseudosphingobacterium domesticum</name>
    <dbReference type="NCBI Taxonomy" id="407022"/>
    <lineage>
        <taxon>Bacteria</taxon>
        <taxon>Pseudomonadati</taxon>
        <taxon>Bacteroidota</taxon>
        <taxon>Sphingobacteriia</taxon>
        <taxon>Sphingobacteriales</taxon>
        <taxon>Sphingobacteriaceae</taxon>
        <taxon>Olivibacter</taxon>
    </lineage>
</organism>
<dbReference type="InterPro" id="IPR037401">
    <property type="entry name" value="SnoaL-like"/>
</dbReference>
<protein>
    <submittedName>
        <fullName evidence="2">SnoaL-like domain-containing protein</fullName>
    </submittedName>
</protein>
<dbReference type="Gene3D" id="3.10.450.50">
    <property type="match status" value="1"/>
</dbReference>
<sequence length="133" mass="14547">MEQQVKETVNKFLTAVKETDLQSLNLLVHPEVEWSQPGNNVLSGIKNTREEVFGMVGKMLEISANTLQLTAVKSIASHGDQVACLLSWQAVRPDGASLAVDNIDVYTVKDGQIVGVTVYSTDVNAENLFWVSN</sequence>
<dbReference type="RefSeq" id="WP_093322848.1">
    <property type="nucleotide sequence ID" value="NZ_FOAF01000001.1"/>
</dbReference>
<gene>
    <name evidence="2" type="ORF">SAMN05661044_01945</name>
</gene>
<feature type="domain" description="SnoaL-like" evidence="1">
    <location>
        <begin position="9"/>
        <end position="115"/>
    </location>
</feature>
<name>A0A1H7MCW1_OLID1</name>
<reference evidence="3" key="1">
    <citation type="submission" date="2016-10" db="EMBL/GenBank/DDBJ databases">
        <authorList>
            <person name="Varghese N."/>
            <person name="Submissions S."/>
        </authorList>
    </citation>
    <scope>NUCLEOTIDE SEQUENCE [LARGE SCALE GENOMIC DNA]</scope>
    <source>
        <strain evidence="3">DSM 18733</strain>
    </source>
</reference>